<accession>A0A0A8WYT6</accession>
<organism evidence="1 2">
    <name type="scientific">Mesobacillus selenatarsenatis (strain DSM 18680 / JCM 14380 / FERM P-15431 / SF-1)</name>
    <dbReference type="NCBI Taxonomy" id="1321606"/>
    <lineage>
        <taxon>Bacteria</taxon>
        <taxon>Bacillati</taxon>
        <taxon>Bacillota</taxon>
        <taxon>Bacilli</taxon>
        <taxon>Bacillales</taxon>
        <taxon>Bacillaceae</taxon>
        <taxon>Mesobacillus</taxon>
    </lineage>
</organism>
<name>A0A0A8WYT6_MESS1</name>
<keyword evidence="2" id="KW-1185">Reference proteome</keyword>
<dbReference type="InterPro" id="IPR007405">
    <property type="entry name" value="Phage_KVP40_Orf299"/>
</dbReference>
<sequence>MVAILAYKWVQLFSELQVIEMEVQKGFQNLSKRNMDFEEVFQHILTFIKVQPSGSHRLIIGTDSQVHSTYTRFITGVVIQREGKGVWACYRSVNIARRIESLQEKISMETTYTQEVAYMFTPEKQNQIIDLLLPYVNEGASFRMVGHLDLGRSTKNKTRVYVNEMIQRIESIGLEAEIKPDSFVASSYANKYTK</sequence>
<comment type="caution">
    <text evidence="1">The sequence shown here is derived from an EMBL/GenBank/DDBJ whole genome shotgun (WGS) entry which is preliminary data.</text>
</comment>
<gene>
    <name evidence="1" type="ORF">SAMD00020551_0278</name>
</gene>
<dbReference type="PANTHER" id="PTHR39961:SF1">
    <property type="entry name" value="DUF458 DOMAIN-CONTAINING PROTEIN"/>
    <property type="match status" value="1"/>
</dbReference>
<dbReference type="STRING" id="1321606.SAMD00020551_0278"/>
<dbReference type="RefSeq" id="WP_232310336.1">
    <property type="nucleotide sequence ID" value="NZ_BASE01000008.1"/>
</dbReference>
<dbReference type="AlphaFoldDB" id="A0A0A8WYT6"/>
<dbReference type="Proteomes" id="UP000031014">
    <property type="component" value="Unassembled WGS sequence"/>
</dbReference>
<dbReference type="PANTHER" id="PTHR39961">
    <property type="entry name" value="HYPOTHETICAL CYTOSOLIC PROTEIN"/>
    <property type="match status" value="1"/>
</dbReference>
<protein>
    <submittedName>
        <fullName evidence="1">DUF458 domain-containing protein</fullName>
    </submittedName>
</protein>
<evidence type="ECO:0000313" key="2">
    <source>
        <dbReference type="Proteomes" id="UP000031014"/>
    </source>
</evidence>
<evidence type="ECO:0000313" key="1">
    <source>
        <dbReference type="EMBL" id="GAM12149.1"/>
    </source>
</evidence>
<dbReference type="Pfam" id="PF04308">
    <property type="entry name" value="RNaseH_like"/>
    <property type="match status" value="1"/>
</dbReference>
<dbReference type="EMBL" id="BASE01000008">
    <property type="protein sequence ID" value="GAM12149.1"/>
    <property type="molecule type" value="Genomic_DNA"/>
</dbReference>
<reference evidence="1 2" key="1">
    <citation type="submission" date="2013-06" db="EMBL/GenBank/DDBJ databases">
        <title>Whole genome shotgun sequence of Bacillus selenatarsenatis SF-1.</title>
        <authorList>
            <person name="Kuroda M."/>
            <person name="Sei K."/>
            <person name="Yamashita M."/>
            <person name="Ike M."/>
        </authorList>
    </citation>
    <scope>NUCLEOTIDE SEQUENCE [LARGE SCALE GENOMIC DNA]</scope>
    <source>
        <strain evidence="1 2">SF-1</strain>
    </source>
</reference>
<proteinExistence type="predicted"/>